<keyword evidence="1" id="KW-0808">Transferase</keyword>
<sequence>MTRPVLITLCGLPGTGKTTLSRAVATALPAQHLRIDTIEAAMKARGFKFDGASGDAGYLVAYALARDALTLGQSAVVDAVHGWPAAERLWFKALSGLNAAHLIVELTCSDLTAHRKRIETRVADIAGMTLPDWEAVEGRTYLPPDQRDLMIDTATTGIEAATALILEGARDTATRD</sequence>
<dbReference type="Gene3D" id="3.40.50.300">
    <property type="entry name" value="P-loop containing nucleotide triphosphate hydrolases"/>
    <property type="match status" value="1"/>
</dbReference>
<dbReference type="SUPFAM" id="SSF52540">
    <property type="entry name" value="P-loop containing nucleoside triphosphate hydrolases"/>
    <property type="match status" value="1"/>
</dbReference>
<protein>
    <submittedName>
        <fullName evidence="1">Putative kinase</fullName>
    </submittedName>
</protein>
<dbReference type="OrthoDB" id="3819922at2"/>
<accession>A3VKK2</accession>
<dbReference type="AlphaFoldDB" id="A3VKK2"/>
<gene>
    <name evidence="1" type="ORF">RB2654_21273</name>
</gene>
<evidence type="ECO:0000313" key="1">
    <source>
        <dbReference type="EMBL" id="EAQ11173.1"/>
    </source>
</evidence>
<dbReference type="InterPro" id="IPR027417">
    <property type="entry name" value="P-loop_NTPase"/>
</dbReference>
<name>A3VKK2_9RHOB</name>
<dbReference type="GO" id="GO:0016301">
    <property type="term" value="F:kinase activity"/>
    <property type="evidence" value="ECO:0007669"/>
    <property type="project" value="UniProtKB-KW"/>
</dbReference>
<dbReference type="PANTHER" id="PTHR37807">
    <property type="entry name" value="OS07G0160300 PROTEIN"/>
    <property type="match status" value="1"/>
</dbReference>
<keyword evidence="1" id="KW-0418">Kinase</keyword>
<reference evidence="1 2" key="1">
    <citation type="journal article" date="2010" name="J. Bacteriol.">
        <title>Genome sequences of Pelagibaca bermudensis HTCC2601T and Maritimibacter alkaliphilus HTCC2654T, the type strains of two marine Roseobacter genera.</title>
        <authorList>
            <person name="Thrash J.C."/>
            <person name="Cho J.C."/>
            <person name="Ferriera S."/>
            <person name="Johnson J."/>
            <person name="Vergin K.L."/>
            <person name="Giovannoni S.J."/>
        </authorList>
    </citation>
    <scope>NUCLEOTIDE SEQUENCE [LARGE SCALE GENOMIC DNA]</scope>
    <source>
        <strain evidence="1 2">HTCC2654</strain>
    </source>
</reference>
<dbReference type="EMBL" id="AAMT01000018">
    <property type="protein sequence ID" value="EAQ11173.1"/>
    <property type="molecule type" value="Genomic_DNA"/>
</dbReference>
<comment type="caution">
    <text evidence="1">The sequence shown here is derived from an EMBL/GenBank/DDBJ whole genome shotgun (WGS) entry which is preliminary data.</text>
</comment>
<dbReference type="eggNOG" id="COG0645">
    <property type="taxonomic scope" value="Bacteria"/>
</dbReference>
<proteinExistence type="predicted"/>
<dbReference type="STRING" id="314271.RB2654_21273"/>
<keyword evidence="2" id="KW-1185">Reference proteome</keyword>
<dbReference type="PANTHER" id="PTHR37807:SF3">
    <property type="entry name" value="OS07G0160300 PROTEIN"/>
    <property type="match status" value="1"/>
</dbReference>
<dbReference type="Proteomes" id="UP000002931">
    <property type="component" value="Unassembled WGS sequence"/>
</dbReference>
<dbReference type="HOGENOM" id="CLU_116774_0_0_5"/>
<evidence type="ECO:0000313" key="2">
    <source>
        <dbReference type="Proteomes" id="UP000002931"/>
    </source>
</evidence>
<organism evidence="1 2">
    <name type="scientific">Maritimibacter alkaliphilus HTCC2654</name>
    <dbReference type="NCBI Taxonomy" id="314271"/>
    <lineage>
        <taxon>Bacteria</taxon>
        <taxon>Pseudomonadati</taxon>
        <taxon>Pseudomonadota</taxon>
        <taxon>Alphaproteobacteria</taxon>
        <taxon>Rhodobacterales</taxon>
        <taxon>Roseobacteraceae</taxon>
        <taxon>Maritimibacter</taxon>
    </lineage>
</organism>
<dbReference type="RefSeq" id="WP_008335364.1">
    <property type="nucleotide sequence ID" value="NZ_CH902578.1"/>
</dbReference>
<dbReference type="Pfam" id="PF13671">
    <property type="entry name" value="AAA_33"/>
    <property type="match status" value="1"/>
</dbReference>